<dbReference type="EMBL" id="BK015795">
    <property type="protein sequence ID" value="DAE25262.1"/>
    <property type="molecule type" value="Genomic_DNA"/>
</dbReference>
<dbReference type="Pfam" id="PF23803">
    <property type="entry name" value="Phage_TAC_17"/>
    <property type="match status" value="1"/>
</dbReference>
<reference evidence="1" key="1">
    <citation type="journal article" date="2021" name="Proc. Natl. Acad. Sci. U.S.A.">
        <title>A Catalog of Tens of Thousands of Viruses from Human Metagenomes Reveals Hidden Associations with Chronic Diseases.</title>
        <authorList>
            <person name="Tisza M.J."/>
            <person name="Buck C.B."/>
        </authorList>
    </citation>
    <scope>NUCLEOTIDE SEQUENCE</scope>
    <source>
        <strain evidence="1">CtWWc42</strain>
    </source>
</reference>
<evidence type="ECO:0000313" key="1">
    <source>
        <dbReference type="EMBL" id="DAE25262.1"/>
    </source>
</evidence>
<organism evidence="1">
    <name type="scientific">Siphoviridae sp. ctWWc42</name>
    <dbReference type="NCBI Taxonomy" id="2826361"/>
    <lineage>
        <taxon>Viruses</taxon>
        <taxon>Duplodnaviria</taxon>
        <taxon>Heunggongvirae</taxon>
        <taxon>Uroviricota</taxon>
        <taxon>Caudoviricetes</taxon>
    </lineage>
</organism>
<sequence length="137" mass="15713">MLKKTITYTDYDGVERTEDFYFNFTEAELMEWQLVTNGGLTSYVQKIVDAKDQPRLITLFKELLLKAYGVKSDDGRRFIKSEEISEEFSQNPAYSILYMELVTDDKVAADFVNGIIPAKLSEQVSEQNSRQSMALIS</sequence>
<dbReference type="InterPro" id="IPR057005">
    <property type="entry name" value="Phage_TAC_17"/>
</dbReference>
<proteinExistence type="predicted"/>
<accession>A0A8S5R1B8</accession>
<protein>
    <submittedName>
        <fullName evidence="1">Uncharacterized protein</fullName>
    </submittedName>
</protein>
<name>A0A8S5R1B8_9CAUD</name>